<reference evidence="2" key="1">
    <citation type="submission" date="2022-11" db="UniProtKB">
        <authorList>
            <consortium name="WormBaseParasite"/>
        </authorList>
    </citation>
    <scope>IDENTIFICATION</scope>
</reference>
<keyword evidence="1" id="KW-1185">Reference proteome</keyword>
<protein>
    <submittedName>
        <fullName evidence="2">Uncharacterized protein</fullName>
    </submittedName>
</protein>
<dbReference type="WBParaSite" id="nRc.2.0.1.t00291-RA">
    <property type="protein sequence ID" value="nRc.2.0.1.t00291-RA"/>
    <property type="gene ID" value="nRc.2.0.1.g00291"/>
</dbReference>
<dbReference type="AlphaFoldDB" id="A0A915HE08"/>
<sequence>MVRNNDGVTFTANVVMNEQRNKKMKSWVKSLKCLFVKQLVHQTIRHRLKNDRIKSIRNK</sequence>
<name>A0A915HE08_ROMCU</name>
<evidence type="ECO:0000313" key="2">
    <source>
        <dbReference type="WBParaSite" id="nRc.2.0.1.t00291-RA"/>
    </source>
</evidence>
<organism evidence="1 2">
    <name type="scientific">Romanomermis culicivorax</name>
    <name type="common">Nematode worm</name>
    <dbReference type="NCBI Taxonomy" id="13658"/>
    <lineage>
        <taxon>Eukaryota</taxon>
        <taxon>Metazoa</taxon>
        <taxon>Ecdysozoa</taxon>
        <taxon>Nematoda</taxon>
        <taxon>Enoplea</taxon>
        <taxon>Dorylaimia</taxon>
        <taxon>Mermithida</taxon>
        <taxon>Mermithoidea</taxon>
        <taxon>Mermithidae</taxon>
        <taxon>Romanomermis</taxon>
    </lineage>
</organism>
<dbReference type="Proteomes" id="UP000887565">
    <property type="component" value="Unplaced"/>
</dbReference>
<accession>A0A915HE08</accession>
<proteinExistence type="predicted"/>
<evidence type="ECO:0000313" key="1">
    <source>
        <dbReference type="Proteomes" id="UP000887565"/>
    </source>
</evidence>